<dbReference type="InterPro" id="IPR036278">
    <property type="entry name" value="Sialidase_sf"/>
</dbReference>
<dbReference type="Pfam" id="PF13088">
    <property type="entry name" value="BNR_2"/>
    <property type="match status" value="1"/>
</dbReference>
<dbReference type="Gene3D" id="2.120.10.10">
    <property type="match status" value="1"/>
</dbReference>
<protein>
    <recommendedName>
        <fullName evidence="3">exo-alpha-sialidase</fullName>
        <ecNumber evidence="3">3.2.1.18</ecNumber>
    </recommendedName>
</protein>
<dbReference type="SUPFAM" id="SSF50939">
    <property type="entry name" value="Sialidases"/>
    <property type="match status" value="1"/>
</dbReference>
<evidence type="ECO:0000313" key="7">
    <source>
        <dbReference type="Proteomes" id="UP000886845"/>
    </source>
</evidence>
<dbReference type="EMBL" id="DVOR01000232">
    <property type="protein sequence ID" value="HIV09911.1"/>
    <property type="molecule type" value="Genomic_DNA"/>
</dbReference>
<evidence type="ECO:0000313" key="6">
    <source>
        <dbReference type="EMBL" id="HIV09911.1"/>
    </source>
</evidence>
<dbReference type="GO" id="GO:0009313">
    <property type="term" value="P:oligosaccharide catabolic process"/>
    <property type="evidence" value="ECO:0007669"/>
    <property type="project" value="TreeGrafter"/>
</dbReference>
<dbReference type="AlphaFoldDB" id="A0A9D1T3C7"/>
<keyword evidence="4" id="KW-0732">Signal</keyword>
<evidence type="ECO:0000256" key="3">
    <source>
        <dbReference type="ARBA" id="ARBA00012733"/>
    </source>
</evidence>
<feature type="signal peptide" evidence="4">
    <location>
        <begin position="1"/>
        <end position="18"/>
    </location>
</feature>
<dbReference type="PROSITE" id="PS51257">
    <property type="entry name" value="PROKAR_LIPOPROTEIN"/>
    <property type="match status" value="1"/>
</dbReference>
<dbReference type="CDD" id="cd15482">
    <property type="entry name" value="Sialidase_non-viral"/>
    <property type="match status" value="1"/>
</dbReference>
<evidence type="ECO:0000256" key="2">
    <source>
        <dbReference type="ARBA" id="ARBA00009348"/>
    </source>
</evidence>
<dbReference type="GO" id="GO:0016020">
    <property type="term" value="C:membrane"/>
    <property type="evidence" value="ECO:0007669"/>
    <property type="project" value="TreeGrafter"/>
</dbReference>
<organism evidence="6 7">
    <name type="scientific">Candidatus Spyradenecus faecavium</name>
    <dbReference type="NCBI Taxonomy" id="2840947"/>
    <lineage>
        <taxon>Bacteria</taxon>
        <taxon>Pseudomonadati</taxon>
        <taxon>Lentisphaerota</taxon>
        <taxon>Lentisphaeria</taxon>
        <taxon>Lentisphaerales</taxon>
        <taxon>Lentisphaeraceae</taxon>
        <taxon>Lentisphaeraceae incertae sedis</taxon>
        <taxon>Candidatus Spyradenecus</taxon>
    </lineage>
</organism>
<feature type="chain" id="PRO_5038629439" description="exo-alpha-sialidase" evidence="4">
    <location>
        <begin position="19"/>
        <end position="488"/>
    </location>
</feature>
<evidence type="ECO:0000256" key="4">
    <source>
        <dbReference type="SAM" id="SignalP"/>
    </source>
</evidence>
<sequence length="488" mass="52319">MKHAFFLTLLFGAACAQAAISGISVKPTGAPAIKGRKDVPIATVTFAAAQDAQAEKLRLDIRGTNPSDVVCFSLGQSECARVENDAATFTVPVKKGQNTFSLYAELSDTASVGRPLRIDGERIRVASVVTRPAQEIVDRRLPNGKLRASKNFRIPGIVMTPKGTLVAVFDIRYKHAGDLPADITVGVSTSKDGGDTWSPIRTAIDYAGLPGGNGIGDPAILVDPSNNRVWVIALRAPKSGHPIFKSKTGTVDPAQCGQLFVAYSDDEGETWSEPRNITAEAKRLNDPDTADWGCIFQGPGAGIALKDGTLVFPAQIWGNDGRAPHHGALIYSTDHGKTWTSSKASPFGGSESTVVQLADGSLLLNTREGGGPKTRVTARTTDLGQTWQKVETSPLRQPGNLCQAAMLRVGDTLVFSNPNSGKRDTMTLRKSTDNGKTWSKGIVYDPRACAGYSTLCPMRQRGQDYVGVLYEGQSDYHYFQRIPLGEIQ</sequence>
<feature type="domain" description="Sialidase" evidence="5">
    <location>
        <begin position="182"/>
        <end position="446"/>
    </location>
</feature>
<reference evidence="6" key="2">
    <citation type="journal article" date="2021" name="PeerJ">
        <title>Extensive microbial diversity within the chicken gut microbiome revealed by metagenomics and culture.</title>
        <authorList>
            <person name="Gilroy R."/>
            <person name="Ravi A."/>
            <person name="Getino M."/>
            <person name="Pursley I."/>
            <person name="Horton D.L."/>
            <person name="Alikhan N.F."/>
            <person name="Baker D."/>
            <person name="Gharbi K."/>
            <person name="Hall N."/>
            <person name="Watson M."/>
            <person name="Adriaenssens E.M."/>
            <person name="Foster-Nyarko E."/>
            <person name="Jarju S."/>
            <person name="Secka A."/>
            <person name="Antonio M."/>
            <person name="Oren A."/>
            <person name="Chaudhuri R.R."/>
            <person name="La Ragione R."/>
            <person name="Hildebrand F."/>
            <person name="Pallen M.J."/>
        </authorList>
    </citation>
    <scope>NUCLEOTIDE SEQUENCE</scope>
    <source>
        <strain evidence="6">35461</strain>
    </source>
</reference>
<evidence type="ECO:0000256" key="1">
    <source>
        <dbReference type="ARBA" id="ARBA00000427"/>
    </source>
</evidence>
<comment type="caution">
    <text evidence="6">The sequence shown here is derived from an EMBL/GenBank/DDBJ whole genome shotgun (WGS) entry which is preliminary data.</text>
</comment>
<dbReference type="GO" id="GO:0004308">
    <property type="term" value="F:exo-alpha-sialidase activity"/>
    <property type="evidence" value="ECO:0007669"/>
    <property type="project" value="UniProtKB-EC"/>
</dbReference>
<dbReference type="GO" id="GO:0006689">
    <property type="term" value="P:ganglioside catabolic process"/>
    <property type="evidence" value="ECO:0007669"/>
    <property type="project" value="TreeGrafter"/>
</dbReference>
<dbReference type="PANTHER" id="PTHR10628:SF30">
    <property type="entry name" value="EXO-ALPHA-SIALIDASE"/>
    <property type="match status" value="1"/>
</dbReference>
<evidence type="ECO:0000259" key="5">
    <source>
        <dbReference type="Pfam" id="PF13088"/>
    </source>
</evidence>
<reference evidence="6" key="1">
    <citation type="submission" date="2020-10" db="EMBL/GenBank/DDBJ databases">
        <authorList>
            <person name="Gilroy R."/>
        </authorList>
    </citation>
    <scope>NUCLEOTIDE SEQUENCE</scope>
    <source>
        <strain evidence="6">35461</strain>
    </source>
</reference>
<proteinExistence type="inferred from homology"/>
<comment type="catalytic activity">
    <reaction evidence="1">
        <text>Hydrolysis of alpha-(2-&gt;3)-, alpha-(2-&gt;6)-, alpha-(2-&gt;8)- glycosidic linkages of terminal sialic acid residues in oligosaccharides, glycoproteins, glycolipids, colominic acid and synthetic substrates.</text>
        <dbReference type="EC" id="3.2.1.18"/>
    </reaction>
</comment>
<accession>A0A9D1T3C7</accession>
<dbReference type="EC" id="3.2.1.18" evidence="3"/>
<dbReference type="InterPro" id="IPR026856">
    <property type="entry name" value="Sialidase_fam"/>
</dbReference>
<gene>
    <name evidence="6" type="ORF">IAC79_07355</name>
</gene>
<dbReference type="Proteomes" id="UP000886845">
    <property type="component" value="Unassembled WGS sequence"/>
</dbReference>
<dbReference type="InterPro" id="IPR011040">
    <property type="entry name" value="Sialidase"/>
</dbReference>
<dbReference type="GO" id="GO:0005737">
    <property type="term" value="C:cytoplasm"/>
    <property type="evidence" value="ECO:0007669"/>
    <property type="project" value="TreeGrafter"/>
</dbReference>
<dbReference type="PANTHER" id="PTHR10628">
    <property type="entry name" value="SIALIDASE"/>
    <property type="match status" value="1"/>
</dbReference>
<name>A0A9D1T3C7_9BACT</name>
<comment type="similarity">
    <text evidence="2">Belongs to the glycosyl hydrolase 33 family.</text>
</comment>